<dbReference type="PANTHER" id="PTHR46847:SF1">
    <property type="entry name" value="D-ALLOSE-BINDING PERIPLASMIC PROTEIN-RELATED"/>
    <property type="match status" value="1"/>
</dbReference>
<dbReference type="GO" id="GO:0030246">
    <property type="term" value="F:carbohydrate binding"/>
    <property type="evidence" value="ECO:0007669"/>
    <property type="project" value="UniProtKB-ARBA"/>
</dbReference>
<evidence type="ECO:0000256" key="2">
    <source>
        <dbReference type="ARBA" id="ARBA00007639"/>
    </source>
</evidence>
<dbReference type="Gene3D" id="3.40.50.2300">
    <property type="match status" value="2"/>
</dbReference>
<protein>
    <submittedName>
        <fullName evidence="6">Sugar ABC transporter substrate-binding protein</fullName>
    </submittedName>
</protein>
<proteinExistence type="inferred from homology"/>
<name>A0A928KWX4_9FIRM</name>
<dbReference type="PROSITE" id="PS51257">
    <property type="entry name" value="PROKAR_LIPOPROTEIN"/>
    <property type="match status" value="1"/>
</dbReference>
<sequence length="370" mass="39250">MKKKMLTILLALTMLLTAFTGCGTAGSGSNGGGSGQSLAGSGAPAEKKTIGMVVKNTSTEYIQAFMIGAQEACDKYGIELKIVDGKADSLKIMDAIDTFIVQGIDGFILAGAEDLVTLVPGIEKLNAEGIPVFAVDTCPEGGRVDMFITNDIVDSSRKAATQMIQGIQDANGGTVPEGVIIEITGSLVDMYTTQCHEGFSSVMKQYPQLKVVQGEGHWNNDDAHSRTSDLLTRYGDDVKGIYVHTPDIMGSGVVAAVEAAGLDPADYFISGICIGVEGMNLLKEGKLYAVVEQPALDMITIAVENLNKIFNGEEIPKVGETITKEGALWSPAKVIENEFADSGTTMLLQSPLVPQECPPTDKRLYENRIG</sequence>
<dbReference type="InterPro" id="IPR028082">
    <property type="entry name" value="Peripla_BP_I"/>
</dbReference>
<evidence type="ECO:0000256" key="4">
    <source>
        <dbReference type="SAM" id="SignalP"/>
    </source>
</evidence>
<evidence type="ECO:0000256" key="1">
    <source>
        <dbReference type="ARBA" id="ARBA00004196"/>
    </source>
</evidence>
<evidence type="ECO:0000259" key="5">
    <source>
        <dbReference type="Pfam" id="PF13407"/>
    </source>
</evidence>
<evidence type="ECO:0000256" key="3">
    <source>
        <dbReference type="ARBA" id="ARBA00022729"/>
    </source>
</evidence>
<comment type="subcellular location">
    <subcellularLocation>
        <location evidence="1">Cell envelope</location>
    </subcellularLocation>
</comment>
<gene>
    <name evidence="6" type="ORF">E7512_08205</name>
</gene>
<evidence type="ECO:0000313" key="6">
    <source>
        <dbReference type="EMBL" id="MBE6833545.1"/>
    </source>
</evidence>
<dbReference type="Proteomes" id="UP000754750">
    <property type="component" value="Unassembled WGS sequence"/>
</dbReference>
<keyword evidence="3 4" id="KW-0732">Signal</keyword>
<dbReference type="AlphaFoldDB" id="A0A928KWX4"/>
<accession>A0A928KWX4</accession>
<dbReference type="EMBL" id="SVNY01000003">
    <property type="protein sequence ID" value="MBE6833545.1"/>
    <property type="molecule type" value="Genomic_DNA"/>
</dbReference>
<dbReference type="GO" id="GO:0030313">
    <property type="term" value="C:cell envelope"/>
    <property type="evidence" value="ECO:0007669"/>
    <property type="project" value="UniProtKB-SubCell"/>
</dbReference>
<dbReference type="RefSeq" id="WP_020072437.1">
    <property type="nucleotide sequence ID" value="NZ_SVNY01000003.1"/>
</dbReference>
<dbReference type="Pfam" id="PF13407">
    <property type="entry name" value="Peripla_BP_4"/>
    <property type="match status" value="1"/>
</dbReference>
<feature type="chain" id="PRO_5038754920" evidence="4">
    <location>
        <begin position="26"/>
        <end position="370"/>
    </location>
</feature>
<dbReference type="PANTHER" id="PTHR46847">
    <property type="entry name" value="D-ALLOSE-BINDING PERIPLASMIC PROTEIN-RELATED"/>
    <property type="match status" value="1"/>
</dbReference>
<organism evidence="6 7">
    <name type="scientific">Faecalispora sporosphaeroides</name>
    <dbReference type="NCBI Taxonomy" id="1549"/>
    <lineage>
        <taxon>Bacteria</taxon>
        <taxon>Bacillati</taxon>
        <taxon>Bacillota</taxon>
        <taxon>Clostridia</taxon>
        <taxon>Eubacteriales</taxon>
        <taxon>Oscillospiraceae</taxon>
        <taxon>Faecalispora</taxon>
    </lineage>
</organism>
<reference evidence="6" key="1">
    <citation type="submission" date="2019-04" db="EMBL/GenBank/DDBJ databases">
        <title>Evolution of Biomass-Degrading Anaerobic Consortia Revealed by Metagenomics.</title>
        <authorList>
            <person name="Peng X."/>
        </authorList>
    </citation>
    <scope>NUCLEOTIDE SEQUENCE</scope>
    <source>
        <strain evidence="6">SIG551</strain>
    </source>
</reference>
<dbReference type="SUPFAM" id="SSF53822">
    <property type="entry name" value="Periplasmic binding protein-like I"/>
    <property type="match status" value="1"/>
</dbReference>
<dbReference type="CDD" id="cd01536">
    <property type="entry name" value="PBP1_ABC_sugar_binding-like"/>
    <property type="match status" value="1"/>
</dbReference>
<feature type="signal peptide" evidence="4">
    <location>
        <begin position="1"/>
        <end position="25"/>
    </location>
</feature>
<feature type="domain" description="Periplasmic binding protein" evidence="5">
    <location>
        <begin position="50"/>
        <end position="314"/>
    </location>
</feature>
<comment type="similarity">
    <text evidence="2">Belongs to the bacterial solute-binding protein 2 family.</text>
</comment>
<dbReference type="InterPro" id="IPR025997">
    <property type="entry name" value="SBP_2_dom"/>
</dbReference>
<comment type="caution">
    <text evidence="6">The sequence shown here is derived from an EMBL/GenBank/DDBJ whole genome shotgun (WGS) entry which is preliminary data.</text>
</comment>
<evidence type="ECO:0000313" key="7">
    <source>
        <dbReference type="Proteomes" id="UP000754750"/>
    </source>
</evidence>